<organism evidence="1 2">
    <name type="scientific">Lecanicillium saksenae</name>
    <dbReference type="NCBI Taxonomy" id="468837"/>
    <lineage>
        <taxon>Eukaryota</taxon>
        <taxon>Fungi</taxon>
        <taxon>Dikarya</taxon>
        <taxon>Ascomycota</taxon>
        <taxon>Pezizomycotina</taxon>
        <taxon>Sordariomycetes</taxon>
        <taxon>Hypocreomycetidae</taxon>
        <taxon>Hypocreales</taxon>
        <taxon>Cordycipitaceae</taxon>
        <taxon>Lecanicillium</taxon>
    </lineage>
</organism>
<dbReference type="Proteomes" id="UP001148737">
    <property type="component" value="Unassembled WGS sequence"/>
</dbReference>
<comment type="caution">
    <text evidence="1">The sequence shown here is derived from an EMBL/GenBank/DDBJ whole genome shotgun (WGS) entry which is preliminary data.</text>
</comment>
<sequence length="698" mass="78530">MGAPNPPTQIPPVLDARASSIIAETQSLLDQSSRFRDELIAQVSIENATFENVVRPLIDNANRMACRLNILGGLLAEAAPEPTVRSAAREAQMLILEANTAQLMRQDIADLIHAVYRSADSGGHLDAEDKHLLNHMYREVKRSGAALQNEEARNRLKEVKAEIDELQLAAVKTLTDGDNGGLWFSGDELLGMSSGVLDSLSMRKATSENGVEVSEYFATFKDSVRSQMASSVRHAGARRTYAVAARRRFPENASRLEKLVVLRDEMARILGFNNYADMRLEELMVGTVGEVLDTLRGMVEKLKPLADAENDMLLDLKHHESSNGQDKQYVCLEDWDWSFYAKKFRAQNQNGGVKAVKEYFEVHHTWNGTLTLFEELFRIRFKEMTGGTSVWHGSVKTYSVWNDPSKDDGSFLGYLYVDLFEREGKYQNQRHVLIEPSFVTADGVRNRPSSALLCSFRAPTDSEAAMLDLFDVRTLFHELGHCIHNIVSATKYAIPHSRDYIEIPSVLLENWGWEPTVLSKLARHHRRHQEGAAECGMPAEVLSSIFQNRGCFGANNMMPILQRAIFDLTIHSPRTREEALGMDTTRIWNTTRRDIAHQSADEEDWGWEEAAFGHLFRKYSAGFFAYATAKAYAADIFSSHFAGDAMNPARMDLWRQHVLELGSSIGEGQILEDFMGRPLDVEILIEEVSRGSCSSWKN</sequence>
<evidence type="ECO:0000313" key="2">
    <source>
        <dbReference type="Proteomes" id="UP001148737"/>
    </source>
</evidence>
<dbReference type="EMBL" id="JANAKD010000600">
    <property type="protein sequence ID" value="KAJ3492444.1"/>
    <property type="molecule type" value="Genomic_DNA"/>
</dbReference>
<accession>A0ACC1QU95</accession>
<protein>
    <submittedName>
        <fullName evidence="1">Uncharacterized protein</fullName>
    </submittedName>
</protein>
<name>A0ACC1QU95_9HYPO</name>
<evidence type="ECO:0000313" key="1">
    <source>
        <dbReference type="EMBL" id="KAJ3492444.1"/>
    </source>
</evidence>
<reference evidence="1" key="1">
    <citation type="submission" date="2022-07" db="EMBL/GenBank/DDBJ databases">
        <title>Genome Sequence of Lecanicillium saksenae.</title>
        <authorList>
            <person name="Buettner E."/>
        </authorList>
    </citation>
    <scope>NUCLEOTIDE SEQUENCE</scope>
    <source>
        <strain evidence="1">VT-O1</strain>
    </source>
</reference>
<gene>
    <name evidence="1" type="ORF">NLG97_g5391</name>
</gene>
<proteinExistence type="predicted"/>
<keyword evidence="2" id="KW-1185">Reference proteome</keyword>